<organism evidence="1">
    <name type="scientific">Rosellinia necatrix</name>
    <name type="common">White root-rot fungus</name>
    <dbReference type="NCBI Taxonomy" id="77044"/>
    <lineage>
        <taxon>Eukaryota</taxon>
        <taxon>Fungi</taxon>
        <taxon>Dikarya</taxon>
        <taxon>Ascomycota</taxon>
        <taxon>Pezizomycotina</taxon>
        <taxon>Sordariomycetes</taxon>
        <taxon>Xylariomycetidae</taxon>
        <taxon>Xylariales</taxon>
        <taxon>Xylariaceae</taxon>
        <taxon>Rosellinia</taxon>
    </lineage>
</organism>
<accession>A0A1S8A8X8</accession>
<dbReference type="Proteomes" id="UP000054516">
    <property type="component" value="Unassembled WGS sequence"/>
</dbReference>
<dbReference type="AlphaFoldDB" id="A0A1S8A8X8"/>
<reference evidence="1" key="1">
    <citation type="submission" date="2016-03" db="EMBL/GenBank/DDBJ databases">
        <title>Draft genome sequence of Rosellinia necatrix.</title>
        <authorList>
            <person name="Kanematsu S."/>
        </authorList>
    </citation>
    <scope>NUCLEOTIDE SEQUENCE [LARGE SCALE GENOMIC DNA]</scope>
    <source>
        <strain evidence="1">W97</strain>
    </source>
</reference>
<name>A0A1S8A8X8_ROSNE</name>
<keyword evidence="2" id="KW-1185">Reference proteome</keyword>
<evidence type="ECO:0000313" key="2">
    <source>
        <dbReference type="Proteomes" id="UP000054516"/>
    </source>
</evidence>
<dbReference type="EMBL" id="DF977479">
    <property type="protein sequence ID" value="GAW26507.1"/>
    <property type="molecule type" value="Genomic_DNA"/>
</dbReference>
<protein>
    <submittedName>
        <fullName evidence="1">Uncharacterized protein</fullName>
    </submittedName>
</protein>
<evidence type="ECO:0000313" key="1">
    <source>
        <dbReference type="EMBL" id="GAW26507.1"/>
    </source>
</evidence>
<gene>
    <name evidence="1" type="ORF">SAMD00023353_3401140</name>
</gene>
<sequence>MHLQFQDFSQQGQIPIIAWGSAEERAKLCDRFMMAVGLLGLACLYRGRGSTWLVKALGEVQRDSLCIRHRIWLEPAAWYHRNQHISDAVNREFLGQYEQDPDTARVWVFRIPVYNEPHPLRDDDTYETVDTKSALQNISDWSNVLLFWGRRSLMAYTANMLPELGGLLDELEAKQRSNKDILQRMIDRHWN</sequence>
<proteinExistence type="predicted"/>